<accession>A0AAV4UGE2</accession>
<feature type="compositionally biased region" description="Low complexity" evidence="1">
    <location>
        <begin position="82"/>
        <end position="96"/>
    </location>
</feature>
<dbReference type="AlphaFoldDB" id="A0AAV4UGE2"/>
<dbReference type="EMBL" id="BPLQ01011224">
    <property type="protein sequence ID" value="GIY56811.1"/>
    <property type="molecule type" value="Genomic_DNA"/>
</dbReference>
<keyword evidence="3" id="KW-1185">Reference proteome</keyword>
<proteinExistence type="predicted"/>
<sequence length="107" mass="11333">MVACLYDVARSIALAIPTGRKTTTPPLDLVVASRGCHGYGTVPPRQYKVIKSRRRKSVWRGGLTKVFSSQVSVAALPSGISPRGLLGNSLSLGPSNAKRGREDNEAG</sequence>
<evidence type="ECO:0000313" key="3">
    <source>
        <dbReference type="Proteomes" id="UP001054837"/>
    </source>
</evidence>
<feature type="region of interest" description="Disordered" evidence="1">
    <location>
        <begin position="82"/>
        <end position="107"/>
    </location>
</feature>
<gene>
    <name evidence="2" type="ORF">CDAR_510551</name>
</gene>
<evidence type="ECO:0000313" key="2">
    <source>
        <dbReference type="EMBL" id="GIY56811.1"/>
    </source>
</evidence>
<evidence type="ECO:0008006" key="4">
    <source>
        <dbReference type="Google" id="ProtNLM"/>
    </source>
</evidence>
<protein>
    <recommendedName>
        <fullName evidence="4">Ribosomal protein L2</fullName>
    </recommendedName>
</protein>
<reference evidence="2 3" key="1">
    <citation type="submission" date="2021-06" db="EMBL/GenBank/DDBJ databases">
        <title>Caerostris darwini draft genome.</title>
        <authorList>
            <person name="Kono N."/>
            <person name="Arakawa K."/>
        </authorList>
    </citation>
    <scope>NUCLEOTIDE SEQUENCE [LARGE SCALE GENOMIC DNA]</scope>
</reference>
<name>A0AAV4UGE2_9ARAC</name>
<dbReference type="Proteomes" id="UP001054837">
    <property type="component" value="Unassembled WGS sequence"/>
</dbReference>
<organism evidence="2 3">
    <name type="scientific">Caerostris darwini</name>
    <dbReference type="NCBI Taxonomy" id="1538125"/>
    <lineage>
        <taxon>Eukaryota</taxon>
        <taxon>Metazoa</taxon>
        <taxon>Ecdysozoa</taxon>
        <taxon>Arthropoda</taxon>
        <taxon>Chelicerata</taxon>
        <taxon>Arachnida</taxon>
        <taxon>Araneae</taxon>
        <taxon>Araneomorphae</taxon>
        <taxon>Entelegynae</taxon>
        <taxon>Araneoidea</taxon>
        <taxon>Araneidae</taxon>
        <taxon>Caerostris</taxon>
    </lineage>
</organism>
<comment type="caution">
    <text evidence="2">The sequence shown here is derived from an EMBL/GenBank/DDBJ whole genome shotgun (WGS) entry which is preliminary data.</text>
</comment>
<evidence type="ECO:0000256" key="1">
    <source>
        <dbReference type="SAM" id="MobiDB-lite"/>
    </source>
</evidence>